<dbReference type="InterPro" id="IPR050327">
    <property type="entry name" value="Proton-linked_MCT"/>
</dbReference>
<sequence length="555" mass="59524">MAVRACRQHKDFLANSNSFLSFLKLVSEGECREASDGASLDPSATPVDVFNRIISTRCLAQAQFDGNITSHHGAESKEVLSTNSVDGSEKIGGVGERKAREVPPSEAKLDVPPNGGYGWVCVACCFMINAHTWGLNSSYGVFLAHYLDTKTFPGASSLDFAFVGGLSISQALLVSPIATTCTRLYGTRTTLLIGVFFETVSLIGASFAKEIYQLFLSQGIAFGWGMGFLFVGSVGIVPQWFTTRRSLANGIATAGSGFGGLMYSLATNAMIQNISLGWAFRILGVLALVVNLICACLLKDRNKQVGSSQLAFDYYLFKRIEYLLLLGFGFFSMLGYIVLLFSLPNYASSIGLTPRQGSVIGALLNLGQGLGRPPIGYFSDSVGRINMALAMTFLAGLFSLVIWVFASSYGVLIFYALIGGTVAGTFWTTIAPVTAEVVGLKNVPAALSITWLALVLPTTFSEPIALEITAANDGRYLGAQLFTGSMYIAVALCVWFLRAWKIGELEEIAATKGRYPEEIDAVTALPIGEASSVCPAGVAVTKSSTFKRLWKWIKV</sequence>
<dbReference type="InterPro" id="IPR036259">
    <property type="entry name" value="MFS_trans_sf"/>
</dbReference>
<organism evidence="6 7">
    <name type="scientific">Cryomyces minteri</name>
    <dbReference type="NCBI Taxonomy" id="331657"/>
    <lineage>
        <taxon>Eukaryota</taxon>
        <taxon>Fungi</taxon>
        <taxon>Dikarya</taxon>
        <taxon>Ascomycota</taxon>
        <taxon>Pezizomycotina</taxon>
        <taxon>Dothideomycetes</taxon>
        <taxon>Dothideomycetes incertae sedis</taxon>
        <taxon>Cryomyces</taxon>
    </lineage>
</organism>
<dbReference type="GO" id="GO:0016020">
    <property type="term" value="C:membrane"/>
    <property type="evidence" value="ECO:0007669"/>
    <property type="project" value="UniProtKB-SubCell"/>
</dbReference>
<feature type="transmembrane region" description="Helical" evidence="4">
    <location>
        <begin position="278"/>
        <end position="298"/>
    </location>
</feature>
<name>A0A4U0XWI9_9PEZI</name>
<dbReference type="PANTHER" id="PTHR11360:SF315">
    <property type="entry name" value="TRANSPORTER MCH2-RELATED"/>
    <property type="match status" value="1"/>
</dbReference>
<keyword evidence="4" id="KW-0812">Transmembrane</keyword>
<feature type="transmembrane region" description="Helical" evidence="4">
    <location>
        <begin position="116"/>
        <end position="135"/>
    </location>
</feature>
<dbReference type="PANTHER" id="PTHR11360">
    <property type="entry name" value="MONOCARBOXYLATE TRANSPORTER"/>
    <property type="match status" value="1"/>
</dbReference>
<feature type="domain" description="Major facilitator superfamily (MFS) profile" evidence="5">
    <location>
        <begin position="321"/>
        <end position="555"/>
    </location>
</feature>
<comment type="caution">
    <text evidence="6">The sequence shown here is derived from an EMBL/GenBank/DDBJ whole genome shotgun (WGS) entry which is preliminary data.</text>
</comment>
<evidence type="ECO:0000313" key="6">
    <source>
        <dbReference type="EMBL" id="TKA80836.1"/>
    </source>
</evidence>
<feature type="transmembrane region" description="Helical" evidence="4">
    <location>
        <begin position="190"/>
        <end position="208"/>
    </location>
</feature>
<feature type="transmembrane region" description="Helical" evidence="4">
    <location>
        <begin position="412"/>
        <end position="433"/>
    </location>
</feature>
<feature type="transmembrane region" description="Helical" evidence="4">
    <location>
        <begin position="214"/>
        <end position="235"/>
    </location>
</feature>
<evidence type="ECO:0000259" key="5">
    <source>
        <dbReference type="PROSITE" id="PS50850"/>
    </source>
</evidence>
<keyword evidence="4" id="KW-1133">Transmembrane helix</keyword>
<dbReference type="Proteomes" id="UP000308768">
    <property type="component" value="Unassembled WGS sequence"/>
</dbReference>
<protein>
    <recommendedName>
        <fullName evidence="5">Major facilitator superfamily (MFS) profile domain-containing protein</fullName>
    </recommendedName>
</protein>
<keyword evidence="4" id="KW-0472">Membrane</keyword>
<dbReference type="Gene3D" id="1.20.1250.20">
    <property type="entry name" value="MFS general substrate transporter like domains"/>
    <property type="match status" value="2"/>
</dbReference>
<comment type="similarity">
    <text evidence="2">Belongs to the major facilitator superfamily. Monocarboxylate porter (TC 2.A.1.13) family.</text>
</comment>
<keyword evidence="7" id="KW-1185">Reference proteome</keyword>
<feature type="transmembrane region" description="Helical" evidence="4">
    <location>
        <begin position="319"/>
        <end position="340"/>
    </location>
</feature>
<dbReference type="Pfam" id="PF07690">
    <property type="entry name" value="MFS_1"/>
    <property type="match status" value="2"/>
</dbReference>
<feature type="compositionally biased region" description="Basic and acidic residues" evidence="3">
    <location>
        <begin position="95"/>
        <end position="107"/>
    </location>
</feature>
<feature type="transmembrane region" description="Helical" evidence="4">
    <location>
        <begin position="445"/>
        <end position="465"/>
    </location>
</feature>
<proteinExistence type="inferred from homology"/>
<dbReference type="OrthoDB" id="2213137at2759"/>
<evidence type="ECO:0000256" key="1">
    <source>
        <dbReference type="ARBA" id="ARBA00004141"/>
    </source>
</evidence>
<comment type="subcellular location">
    <subcellularLocation>
        <location evidence="1">Membrane</location>
        <topology evidence="1">Multi-pass membrane protein</topology>
    </subcellularLocation>
</comment>
<evidence type="ECO:0000256" key="2">
    <source>
        <dbReference type="ARBA" id="ARBA00006727"/>
    </source>
</evidence>
<feature type="region of interest" description="Disordered" evidence="3">
    <location>
        <begin position="85"/>
        <end position="107"/>
    </location>
</feature>
<dbReference type="PROSITE" id="PS50850">
    <property type="entry name" value="MFS"/>
    <property type="match status" value="1"/>
</dbReference>
<feature type="transmembrane region" description="Helical" evidence="4">
    <location>
        <begin position="387"/>
        <end position="406"/>
    </location>
</feature>
<dbReference type="CDD" id="cd17352">
    <property type="entry name" value="MFS_MCT_SLC16"/>
    <property type="match status" value="1"/>
</dbReference>
<dbReference type="SUPFAM" id="SSF103473">
    <property type="entry name" value="MFS general substrate transporter"/>
    <property type="match status" value="1"/>
</dbReference>
<reference evidence="6 7" key="1">
    <citation type="submission" date="2017-03" db="EMBL/GenBank/DDBJ databases">
        <title>Genomes of endolithic fungi from Antarctica.</title>
        <authorList>
            <person name="Coleine C."/>
            <person name="Masonjones S."/>
            <person name="Stajich J.E."/>
        </authorList>
    </citation>
    <scope>NUCLEOTIDE SEQUENCE [LARGE SCALE GENOMIC DNA]</scope>
    <source>
        <strain evidence="6 7">CCFEE 5187</strain>
    </source>
</reference>
<dbReference type="InterPro" id="IPR011701">
    <property type="entry name" value="MFS"/>
</dbReference>
<feature type="transmembrane region" description="Helical" evidence="4">
    <location>
        <begin position="247"/>
        <end position="266"/>
    </location>
</feature>
<evidence type="ECO:0000256" key="4">
    <source>
        <dbReference type="SAM" id="Phobius"/>
    </source>
</evidence>
<accession>A0A4U0XWI9</accession>
<dbReference type="GO" id="GO:0022857">
    <property type="term" value="F:transmembrane transporter activity"/>
    <property type="evidence" value="ECO:0007669"/>
    <property type="project" value="InterPro"/>
</dbReference>
<dbReference type="EMBL" id="NAJN01000044">
    <property type="protein sequence ID" value="TKA80836.1"/>
    <property type="molecule type" value="Genomic_DNA"/>
</dbReference>
<feature type="transmembrane region" description="Helical" evidence="4">
    <location>
        <begin position="155"/>
        <end position="178"/>
    </location>
</feature>
<evidence type="ECO:0000256" key="3">
    <source>
        <dbReference type="SAM" id="MobiDB-lite"/>
    </source>
</evidence>
<gene>
    <name evidence="6" type="ORF">B0A49_04447</name>
</gene>
<feature type="transmembrane region" description="Helical" evidence="4">
    <location>
        <begin position="477"/>
        <end position="497"/>
    </location>
</feature>
<dbReference type="AlphaFoldDB" id="A0A4U0XWI9"/>
<dbReference type="InterPro" id="IPR020846">
    <property type="entry name" value="MFS_dom"/>
</dbReference>
<evidence type="ECO:0000313" key="7">
    <source>
        <dbReference type="Proteomes" id="UP000308768"/>
    </source>
</evidence>